<feature type="transmembrane region" description="Helical" evidence="10">
    <location>
        <begin position="82"/>
        <end position="103"/>
    </location>
</feature>
<evidence type="ECO:0000256" key="3">
    <source>
        <dbReference type="ARBA" id="ARBA00022475"/>
    </source>
</evidence>
<dbReference type="OrthoDB" id="6076970at2759"/>
<dbReference type="STRING" id="418985.A0A1V9X9W1"/>
<evidence type="ECO:0000256" key="4">
    <source>
        <dbReference type="ARBA" id="ARBA00022692"/>
    </source>
</evidence>
<dbReference type="InterPro" id="IPR017452">
    <property type="entry name" value="GPCR_Rhodpsn_7TM"/>
</dbReference>
<dbReference type="Pfam" id="PF00001">
    <property type="entry name" value="7tm_1"/>
    <property type="match status" value="1"/>
</dbReference>
<evidence type="ECO:0000256" key="10">
    <source>
        <dbReference type="SAM" id="Phobius"/>
    </source>
</evidence>
<dbReference type="EMBL" id="MNPL01017899">
    <property type="protein sequence ID" value="OQR70329.1"/>
    <property type="molecule type" value="Genomic_DNA"/>
</dbReference>
<keyword evidence="9" id="KW-0807">Transducer</keyword>
<accession>A0A1V9X9W1</accession>
<sequence>MEPLAALHNVSADGVVRFEEHDYLYLQELLNNCTSGRFNVAEPFNLRLLAEDPQMKQLISNCSLMEFSNTEAPLAMVRITTILYFIICLVGLCGNSLVIYVVFRFSKMQTVTNMYIFNLALADVMFLFGLPFLITTMTTRDWIFGQAMCKVRRRRAL</sequence>
<evidence type="ECO:0000256" key="9">
    <source>
        <dbReference type="ARBA" id="ARBA00023224"/>
    </source>
</evidence>
<reference evidence="12 13" key="1">
    <citation type="journal article" date="2017" name="Gigascience">
        <title>Draft genome of the honey bee ectoparasitic mite, Tropilaelaps mercedesae, is shaped by the parasitic life history.</title>
        <authorList>
            <person name="Dong X."/>
            <person name="Armstrong S.D."/>
            <person name="Xia D."/>
            <person name="Makepeace B.L."/>
            <person name="Darby A.C."/>
            <person name="Kadowaki T."/>
        </authorList>
    </citation>
    <scope>NUCLEOTIDE SEQUENCE [LARGE SCALE GENOMIC DNA]</scope>
    <source>
        <strain evidence="12">Wuxi-XJTLU</strain>
    </source>
</reference>
<proteinExistence type="inferred from homology"/>
<keyword evidence="3" id="KW-1003">Cell membrane</keyword>
<dbReference type="InterPro" id="IPR000276">
    <property type="entry name" value="GPCR_Rhodpsn"/>
</dbReference>
<dbReference type="AlphaFoldDB" id="A0A1V9X9W1"/>
<keyword evidence="8 12" id="KW-0675">Receptor</keyword>
<dbReference type="PROSITE" id="PS50262">
    <property type="entry name" value="G_PROTEIN_RECEP_F1_2"/>
    <property type="match status" value="1"/>
</dbReference>
<dbReference type="Gene3D" id="1.20.1070.10">
    <property type="entry name" value="Rhodopsin 7-helix transmembrane proteins"/>
    <property type="match status" value="1"/>
</dbReference>
<evidence type="ECO:0000313" key="12">
    <source>
        <dbReference type="EMBL" id="OQR70329.1"/>
    </source>
</evidence>
<organism evidence="12 13">
    <name type="scientific">Tropilaelaps mercedesae</name>
    <dbReference type="NCBI Taxonomy" id="418985"/>
    <lineage>
        <taxon>Eukaryota</taxon>
        <taxon>Metazoa</taxon>
        <taxon>Ecdysozoa</taxon>
        <taxon>Arthropoda</taxon>
        <taxon>Chelicerata</taxon>
        <taxon>Arachnida</taxon>
        <taxon>Acari</taxon>
        <taxon>Parasitiformes</taxon>
        <taxon>Mesostigmata</taxon>
        <taxon>Gamasina</taxon>
        <taxon>Dermanyssoidea</taxon>
        <taxon>Laelapidae</taxon>
        <taxon>Tropilaelaps</taxon>
    </lineage>
</organism>
<dbReference type="SUPFAM" id="SSF81321">
    <property type="entry name" value="Family A G protein-coupled receptor-like"/>
    <property type="match status" value="1"/>
</dbReference>
<dbReference type="GO" id="GO:0004930">
    <property type="term" value="F:G protein-coupled receptor activity"/>
    <property type="evidence" value="ECO:0007669"/>
    <property type="project" value="UniProtKB-KW"/>
</dbReference>
<evidence type="ECO:0000256" key="6">
    <source>
        <dbReference type="ARBA" id="ARBA00023040"/>
    </source>
</evidence>
<evidence type="ECO:0000313" key="13">
    <source>
        <dbReference type="Proteomes" id="UP000192247"/>
    </source>
</evidence>
<feature type="domain" description="G-protein coupled receptors family 1 profile" evidence="11">
    <location>
        <begin position="94"/>
        <end position="157"/>
    </location>
</feature>
<gene>
    <name evidence="12" type="ORF">BIW11_01706</name>
</gene>
<comment type="subcellular location">
    <subcellularLocation>
        <location evidence="1">Cell membrane</location>
        <topology evidence="1">Multi-pass membrane protein</topology>
    </subcellularLocation>
</comment>
<keyword evidence="4 10" id="KW-0812">Transmembrane</keyword>
<evidence type="ECO:0000256" key="7">
    <source>
        <dbReference type="ARBA" id="ARBA00023136"/>
    </source>
</evidence>
<protein>
    <submittedName>
        <fullName evidence="12">Somatostatin receptor type 2-like</fullName>
    </submittedName>
</protein>
<dbReference type="GO" id="GO:0005886">
    <property type="term" value="C:plasma membrane"/>
    <property type="evidence" value="ECO:0007669"/>
    <property type="project" value="UniProtKB-SubCell"/>
</dbReference>
<evidence type="ECO:0000256" key="1">
    <source>
        <dbReference type="ARBA" id="ARBA00004651"/>
    </source>
</evidence>
<keyword evidence="6" id="KW-0297">G-protein coupled receptor</keyword>
<comment type="similarity">
    <text evidence="2">Belongs to the G-protein coupled receptor 1 family.</text>
</comment>
<keyword evidence="13" id="KW-1185">Reference proteome</keyword>
<dbReference type="InParanoid" id="A0A1V9X9W1"/>
<dbReference type="GO" id="GO:0042277">
    <property type="term" value="F:peptide binding"/>
    <property type="evidence" value="ECO:0007669"/>
    <property type="project" value="TreeGrafter"/>
</dbReference>
<evidence type="ECO:0000256" key="5">
    <source>
        <dbReference type="ARBA" id="ARBA00022989"/>
    </source>
</evidence>
<dbReference type="PANTHER" id="PTHR24229:SF40">
    <property type="entry name" value="ALLATOSTATIN C RECEPTOR 1-RELATED"/>
    <property type="match status" value="1"/>
</dbReference>
<dbReference type="Proteomes" id="UP000192247">
    <property type="component" value="Unassembled WGS sequence"/>
</dbReference>
<name>A0A1V9X9W1_9ACAR</name>
<keyword evidence="7 10" id="KW-0472">Membrane</keyword>
<comment type="caution">
    <text evidence="12">The sequence shown here is derived from an EMBL/GenBank/DDBJ whole genome shotgun (WGS) entry which is preliminary data.</text>
</comment>
<dbReference type="PANTHER" id="PTHR24229">
    <property type="entry name" value="NEUROPEPTIDES RECEPTOR"/>
    <property type="match status" value="1"/>
</dbReference>
<dbReference type="PRINTS" id="PR00237">
    <property type="entry name" value="GPCRRHODOPSN"/>
</dbReference>
<keyword evidence="5 10" id="KW-1133">Transmembrane helix</keyword>
<evidence type="ECO:0000256" key="8">
    <source>
        <dbReference type="ARBA" id="ARBA00023170"/>
    </source>
</evidence>
<dbReference type="GO" id="GO:0043005">
    <property type="term" value="C:neuron projection"/>
    <property type="evidence" value="ECO:0007669"/>
    <property type="project" value="TreeGrafter"/>
</dbReference>
<feature type="transmembrane region" description="Helical" evidence="10">
    <location>
        <begin position="115"/>
        <end position="134"/>
    </location>
</feature>
<evidence type="ECO:0000259" key="11">
    <source>
        <dbReference type="PROSITE" id="PS50262"/>
    </source>
</evidence>
<evidence type="ECO:0000256" key="2">
    <source>
        <dbReference type="ARBA" id="ARBA00010663"/>
    </source>
</evidence>